<dbReference type="Proteomes" id="UP001210211">
    <property type="component" value="Unassembled WGS sequence"/>
</dbReference>
<gene>
    <name evidence="13" type="ORF">LUZ61_012002</name>
</gene>
<keyword evidence="14" id="KW-1185">Reference proteome</keyword>
<dbReference type="EC" id="2.3.2.27" evidence="4"/>
<evidence type="ECO:0000256" key="3">
    <source>
        <dbReference type="ARBA" id="ARBA00009119"/>
    </source>
</evidence>
<evidence type="ECO:0000256" key="2">
    <source>
        <dbReference type="ARBA" id="ARBA00004906"/>
    </source>
</evidence>
<evidence type="ECO:0000256" key="10">
    <source>
        <dbReference type="ARBA" id="ARBA00024004"/>
    </source>
</evidence>
<evidence type="ECO:0000256" key="4">
    <source>
        <dbReference type="ARBA" id="ARBA00012483"/>
    </source>
</evidence>
<dbReference type="Gene3D" id="3.30.40.10">
    <property type="entry name" value="Zinc/RING finger domain, C3HC4 (zinc finger)"/>
    <property type="match status" value="1"/>
</dbReference>
<evidence type="ECO:0000256" key="6">
    <source>
        <dbReference type="ARBA" id="ARBA00022723"/>
    </source>
</evidence>
<name>A0AAD6F0Q2_9POAL</name>
<accession>A0AAD6F0Q2</accession>
<sequence length="250" mass="28523">MDGGNRITSVKLDANLFNCPICHVALSPPIFQCVVGHAICSSCCVKLPGNCTFCSLPIVCTRAISTLEKIIESAAFPCPNSEYGCPQYLSFSQLQQHKDYCIYSPHCFCPKQGCSFKGSKEELVLHLLEHYNGKIHEISHNTEHFFKFFPTDDLKILLSDRFYKFLIIKKNTALGWTLSVVCLRRPRLTEREFWYKLSLVSDRDFPLSLETKMENTTLANGFLTDKHFLIPSELCSNGYVEICLWISDKR</sequence>
<dbReference type="InterPro" id="IPR049548">
    <property type="entry name" value="Sina-like_RING"/>
</dbReference>
<evidence type="ECO:0000256" key="1">
    <source>
        <dbReference type="ARBA" id="ARBA00000900"/>
    </source>
</evidence>
<comment type="catalytic activity">
    <reaction evidence="1">
        <text>S-ubiquitinyl-[E2 ubiquitin-conjugating enzyme]-L-cysteine + [acceptor protein]-L-lysine = [E2 ubiquitin-conjugating enzyme]-L-cysteine + N(6)-ubiquitinyl-[acceptor protein]-L-lysine.</text>
        <dbReference type="EC" id="2.3.2.27"/>
    </reaction>
</comment>
<proteinExistence type="inferred from homology"/>
<comment type="function">
    <text evidence="10">E3 ubiquitin-protein ligase that mediates ubiquitination and subsequent proteasomal degradation of target proteins. E3 ubiquitin ligases accept ubiquitin from an E2 ubiquitin-conjugating enzyme in the form of a thioester and then directly transfers the ubiquitin to targeted substrates. It probably triggers the ubiquitin-mediated degradation of different substrates.</text>
</comment>
<comment type="similarity">
    <text evidence="3">Belongs to the SINA (Seven in absentia) family.</text>
</comment>
<dbReference type="GO" id="GO:0008270">
    <property type="term" value="F:zinc ion binding"/>
    <property type="evidence" value="ECO:0007669"/>
    <property type="project" value="UniProtKB-KW"/>
</dbReference>
<keyword evidence="8" id="KW-0833">Ubl conjugation pathway</keyword>
<dbReference type="Pfam" id="PF21361">
    <property type="entry name" value="Sina_ZnF"/>
    <property type="match status" value="1"/>
</dbReference>
<dbReference type="InterPro" id="IPR013010">
    <property type="entry name" value="Znf_SIAH"/>
</dbReference>
<dbReference type="PANTHER" id="PTHR46632:SF16">
    <property type="entry name" value="E3 UBIQUITIN-PROTEIN LIGASE SINA-LIKE 10"/>
    <property type="match status" value="1"/>
</dbReference>
<evidence type="ECO:0000313" key="13">
    <source>
        <dbReference type="EMBL" id="KAJ3708297.1"/>
    </source>
</evidence>
<dbReference type="InterPro" id="IPR013083">
    <property type="entry name" value="Znf_RING/FYVE/PHD"/>
</dbReference>
<protein>
    <recommendedName>
        <fullName evidence="4">RING-type E3 ubiquitin transferase</fullName>
        <ecNumber evidence="4">2.3.2.27</ecNumber>
    </recommendedName>
</protein>
<comment type="caution">
    <text evidence="13">The sequence shown here is derived from an EMBL/GenBank/DDBJ whole genome shotgun (WGS) entry which is preliminary data.</text>
</comment>
<dbReference type="PROSITE" id="PS51081">
    <property type="entry name" value="ZF_SIAH"/>
    <property type="match status" value="1"/>
</dbReference>
<dbReference type="PANTHER" id="PTHR46632">
    <property type="entry name" value="E3 UBIQUITIN-PROTEIN LIGASE SINA-LIKE 4"/>
    <property type="match status" value="1"/>
</dbReference>
<reference evidence="13 14" key="1">
    <citation type="journal article" date="2022" name="Cell">
        <title>Repeat-based holocentromeres influence genome architecture and karyotype evolution.</title>
        <authorList>
            <person name="Hofstatter P.G."/>
            <person name="Thangavel G."/>
            <person name="Lux T."/>
            <person name="Neumann P."/>
            <person name="Vondrak T."/>
            <person name="Novak P."/>
            <person name="Zhang M."/>
            <person name="Costa L."/>
            <person name="Castellani M."/>
            <person name="Scott A."/>
            <person name="Toegelov H."/>
            <person name="Fuchs J."/>
            <person name="Mata-Sucre Y."/>
            <person name="Dias Y."/>
            <person name="Vanzela A.L.L."/>
            <person name="Huettel B."/>
            <person name="Almeida C.C.S."/>
            <person name="Simkova H."/>
            <person name="Souza G."/>
            <person name="Pedrosa-Harand A."/>
            <person name="Macas J."/>
            <person name="Mayer K.F.X."/>
            <person name="Houben A."/>
            <person name="Marques A."/>
        </authorList>
    </citation>
    <scope>NUCLEOTIDE SEQUENCE [LARGE SCALE GENOMIC DNA]</scope>
    <source>
        <strain evidence="13">RhyTen1mFocal</strain>
    </source>
</reference>
<comment type="pathway">
    <text evidence="2">Protein modification; protein ubiquitination.</text>
</comment>
<evidence type="ECO:0000313" key="14">
    <source>
        <dbReference type="Proteomes" id="UP001210211"/>
    </source>
</evidence>
<dbReference type="SUPFAM" id="SSF49599">
    <property type="entry name" value="TRAF domain-like"/>
    <property type="match status" value="1"/>
</dbReference>
<dbReference type="InterPro" id="IPR044286">
    <property type="entry name" value="SINL_plant"/>
</dbReference>
<dbReference type="Pfam" id="PF21362">
    <property type="entry name" value="Sina_RING"/>
    <property type="match status" value="1"/>
</dbReference>
<keyword evidence="7 11" id="KW-0863">Zinc-finger</keyword>
<dbReference type="EMBL" id="JAMRDG010000001">
    <property type="protein sequence ID" value="KAJ3708297.1"/>
    <property type="molecule type" value="Genomic_DNA"/>
</dbReference>
<feature type="domain" description="SIAH-type" evidence="12">
    <location>
        <begin position="73"/>
        <end position="132"/>
    </location>
</feature>
<evidence type="ECO:0000256" key="5">
    <source>
        <dbReference type="ARBA" id="ARBA00022679"/>
    </source>
</evidence>
<evidence type="ECO:0000256" key="9">
    <source>
        <dbReference type="ARBA" id="ARBA00022833"/>
    </source>
</evidence>
<dbReference type="AlphaFoldDB" id="A0AAD6F0Q2"/>
<evidence type="ECO:0000256" key="7">
    <source>
        <dbReference type="ARBA" id="ARBA00022771"/>
    </source>
</evidence>
<evidence type="ECO:0000256" key="8">
    <source>
        <dbReference type="ARBA" id="ARBA00022786"/>
    </source>
</evidence>
<keyword evidence="9" id="KW-0862">Zinc</keyword>
<organism evidence="13 14">
    <name type="scientific">Rhynchospora tenuis</name>
    <dbReference type="NCBI Taxonomy" id="198213"/>
    <lineage>
        <taxon>Eukaryota</taxon>
        <taxon>Viridiplantae</taxon>
        <taxon>Streptophyta</taxon>
        <taxon>Embryophyta</taxon>
        <taxon>Tracheophyta</taxon>
        <taxon>Spermatophyta</taxon>
        <taxon>Magnoliopsida</taxon>
        <taxon>Liliopsida</taxon>
        <taxon>Poales</taxon>
        <taxon>Cyperaceae</taxon>
        <taxon>Cyperoideae</taxon>
        <taxon>Rhynchosporeae</taxon>
        <taxon>Rhynchospora</taxon>
    </lineage>
</organism>
<keyword evidence="5" id="KW-0808">Transferase</keyword>
<evidence type="ECO:0000259" key="12">
    <source>
        <dbReference type="PROSITE" id="PS51081"/>
    </source>
</evidence>
<dbReference type="GO" id="GO:0061630">
    <property type="term" value="F:ubiquitin protein ligase activity"/>
    <property type="evidence" value="ECO:0007669"/>
    <property type="project" value="UniProtKB-EC"/>
</dbReference>
<keyword evidence="6" id="KW-0479">Metal-binding</keyword>
<evidence type="ECO:0000256" key="11">
    <source>
        <dbReference type="PROSITE-ProRule" id="PRU00455"/>
    </source>
</evidence>